<dbReference type="SUPFAM" id="SSF49599">
    <property type="entry name" value="TRAF domain-like"/>
    <property type="match status" value="1"/>
</dbReference>
<dbReference type="PANTHER" id="PTHR24410">
    <property type="entry name" value="HL07962P-RELATED"/>
    <property type="match status" value="1"/>
</dbReference>
<dbReference type="Pfam" id="PF22486">
    <property type="entry name" value="MATH_2"/>
    <property type="match status" value="1"/>
</dbReference>
<dbReference type="PROSITE" id="PS50097">
    <property type="entry name" value="BTB"/>
    <property type="match status" value="1"/>
</dbReference>
<dbReference type="CDD" id="cd18186">
    <property type="entry name" value="BTB_POZ_ZBTB_KLHL-like"/>
    <property type="match status" value="1"/>
</dbReference>
<comment type="caution">
    <text evidence="4">The sequence shown here is derived from an EMBL/GenBank/DDBJ whole genome shotgun (WGS) entry which is preliminary data.</text>
</comment>
<dbReference type="InterPro" id="IPR008974">
    <property type="entry name" value="TRAF-like"/>
</dbReference>
<dbReference type="Gene3D" id="3.30.710.10">
    <property type="entry name" value="Potassium Channel Kv1.1, Chain A"/>
    <property type="match status" value="1"/>
</dbReference>
<feature type="domain" description="MATH" evidence="3">
    <location>
        <begin position="56"/>
        <end position="185"/>
    </location>
</feature>
<dbReference type="PROSITE" id="PS50144">
    <property type="entry name" value="MATH"/>
    <property type="match status" value="1"/>
</dbReference>
<evidence type="ECO:0000256" key="1">
    <source>
        <dbReference type="SAM" id="MobiDB-lite"/>
    </source>
</evidence>
<dbReference type="AlphaFoldDB" id="A0A4Y2NS57"/>
<dbReference type="Proteomes" id="UP000499080">
    <property type="component" value="Unassembled WGS sequence"/>
</dbReference>
<dbReference type="Gene3D" id="2.60.210.10">
    <property type="entry name" value="Apoptosis, Tumor Necrosis Factor Receptor Associated Protein 2, Chain A"/>
    <property type="match status" value="1"/>
</dbReference>
<organism evidence="4 5">
    <name type="scientific">Araneus ventricosus</name>
    <name type="common">Orbweaver spider</name>
    <name type="synonym">Epeira ventricosa</name>
    <dbReference type="NCBI Taxonomy" id="182803"/>
    <lineage>
        <taxon>Eukaryota</taxon>
        <taxon>Metazoa</taxon>
        <taxon>Ecdysozoa</taxon>
        <taxon>Arthropoda</taxon>
        <taxon>Chelicerata</taxon>
        <taxon>Arachnida</taxon>
        <taxon>Araneae</taxon>
        <taxon>Araneomorphae</taxon>
        <taxon>Entelegynae</taxon>
        <taxon>Araneoidea</taxon>
        <taxon>Araneidae</taxon>
        <taxon>Araneus</taxon>
    </lineage>
</organism>
<dbReference type="InterPro" id="IPR051481">
    <property type="entry name" value="BTB-POZ/Galectin-3-binding"/>
</dbReference>
<dbReference type="Pfam" id="PF00651">
    <property type="entry name" value="BTB"/>
    <property type="match status" value="1"/>
</dbReference>
<protein>
    <submittedName>
        <fullName evidence="4">Uncharacterized protein</fullName>
    </submittedName>
</protein>
<sequence>MSQHKHSFLDSVQNAQGQLEEVAVAFKVLTSAISPSFFAPIFVCFGMACEKESEKCFTFIWVLKNADLCWQKQKERIESETFVVDEIEGTRWKLWLYPRGVVTENVALFLIREADATGAEYVKIEYDLAFLNCKWKVQKSTGKVKAGFHKDHHLIDYPTVSQSDVFDDKISKFLWNDRITVQCRIWKCVGEFSEKMRCLSCHQISVEKTLTVWRIEKFSSLDTGKKYNHEIKSLRSGDHLMSLELLSCKLNSEEIQCAITPRNPAIKSYKVTFLPLIFSNIKKILFKRVFKVDVPCKTDIFTFKPSFKWKLMTKKDLFLPNDVLSLVCMFDFCYGRVQEDYVSNVNFEILLQNDSASRDNSHSASSSSLDKERLVEPAIDALVKSSAVPNEMQNDSDSEDSSDSKDSSDSDSEDSSDPGSEECDSSSSVDSQVQDDLHENLVSTIHRMLVEGSSKDLIKDLKSLLNTRMHSDIKLRTSSGTHPAHKCILSARSPVFKTEFSNCSTENDCIDIEDMDGDTVRRMLRYVYSGEVEDLKLDSAAGLYAAAKKYKFPNLKSLCSSHLLKDLSLSNTRETFLFAVRHRDSDLKGDVLRFVKINAKKSQYSGEWNDLFLDILALDRETASQV</sequence>
<evidence type="ECO:0000313" key="5">
    <source>
        <dbReference type="Proteomes" id="UP000499080"/>
    </source>
</evidence>
<dbReference type="InterPro" id="IPR002083">
    <property type="entry name" value="MATH/TRAF_dom"/>
</dbReference>
<dbReference type="CDD" id="cd00121">
    <property type="entry name" value="MATH"/>
    <property type="match status" value="1"/>
</dbReference>
<evidence type="ECO:0000259" key="2">
    <source>
        <dbReference type="PROSITE" id="PS50097"/>
    </source>
</evidence>
<gene>
    <name evidence="4" type="ORF">AVEN_165040_1</name>
</gene>
<feature type="region of interest" description="Disordered" evidence="1">
    <location>
        <begin position="385"/>
        <end position="433"/>
    </location>
</feature>
<feature type="domain" description="BTB" evidence="2">
    <location>
        <begin position="471"/>
        <end position="536"/>
    </location>
</feature>
<feature type="compositionally biased region" description="Acidic residues" evidence="1">
    <location>
        <begin position="409"/>
        <end position="424"/>
    </location>
</feature>
<accession>A0A4Y2NS57</accession>
<reference evidence="4 5" key="1">
    <citation type="journal article" date="2019" name="Sci. Rep.">
        <title>Orb-weaving spider Araneus ventricosus genome elucidates the spidroin gene catalogue.</title>
        <authorList>
            <person name="Kono N."/>
            <person name="Nakamura H."/>
            <person name="Ohtoshi R."/>
            <person name="Moran D.A.P."/>
            <person name="Shinohara A."/>
            <person name="Yoshida Y."/>
            <person name="Fujiwara M."/>
            <person name="Mori M."/>
            <person name="Tomita M."/>
            <person name="Arakawa K."/>
        </authorList>
    </citation>
    <scope>NUCLEOTIDE SEQUENCE [LARGE SCALE GENOMIC DNA]</scope>
</reference>
<name>A0A4Y2NS57_ARAVE</name>
<evidence type="ECO:0000313" key="4">
    <source>
        <dbReference type="EMBL" id="GBN41210.1"/>
    </source>
</evidence>
<dbReference type="SMART" id="SM00225">
    <property type="entry name" value="BTB"/>
    <property type="match status" value="1"/>
</dbReference>
<dbReference type="InterPro" id="IPR011333">
    <property type="entry name" value="SKP1/BTB/POZ_sf"/>
</dbReference>
<evidence type="ECO:0000259" key="3">
    <source>
        <dbReference type="PROSITE" id="PS50144"/>
    </source>
</evidence>
<dbReference type="SUPFAM" id="SSF54695">
    <property type="entry name" value="POZ domain"/>
    <property type="match status" value="1"/>
</dbReference>
<dbReference type="InterPro" id="IPR000210">
    <property type="entry name" value="BTB/POZ_dom"/>
</dbReference>
<dbReference type="EMBL" id="BGPR01009623">
    <property type="protein sequence ID" value="GBN41210.1"/>
    <property type="molecule type" value="Genomic_DNA"/>
</dbReference>
<keyword evidence="5" id="KW-1185">Reference proteome</keyword>
<proteinExistence type="predicted"/>
<dbReference type="PANTHER" id="PTHR24410:SF23">
    <property type="entry name" value="BTB DOMAIN-CONTAINING PROTEIN-RELATED"/>
    <property type="match status" value="1"/>
</dbReference>